<name>A0AAV6FCX9_9TELE</name>
<gene>
    <name evidence="2" type="ORF">AALO_G00307920</name>
</gene>
<comment type="caution">
    <text evidence="2">The sequence shown here is derived from an EMBL/GenBank/DDBJ whole genome shotgun (WGS) entry which is preliminary data.</text>
</comment>
<proteinExistence type="predicted"/>
<dbReference type="AlphaFoldDB" id="A0AAV6FCX9"/>
<evidence type="ECO:0000313" key="2">
    <source>
        <dbReference type="EMBL" id="KAG5260520.1"/>
    </source>
</evidence>
<dbReference type="Proteomes" id="UP000823561">
    <property type="component" value="Unassembled WGS sequence"/>
</dbReference>
<reference evidence="2" key="1">
    <citation type="submission" date="2020-10" db="EMBL/GenBank/DDBJ databases">
        <title>Chromosome-scale genome assembly of the Allis shad, Alosa alosa.</title>
        <authorList>
            <person name="Margot Z."/>
            <person name="Christophe K."/>
            <person name="Cabau C."/>
            <person name="Louis A."/>
            <person name="Berthelot C."/>
            <person name="Parey E."/>
            <person name="Roest Crollius H."/>
            <person name="Montfort J."/>
            <person name="Robinson-Rechavi M."/>
            <person name="Bucao C."/>
            <person name="Bouchez O."/>
            <person name="Gislard M."/>
            <person name="Lluch J."/>
            <person name="Milhes M."/>
            <person name="Lampietro C."/>
            <person name="Lopez Roques C."/>
            <person name="Donnadieu C."/>
            <person name="Braasch I."/>
            <person name="Desvignes T."/>
            <person name="Postlethwait J."/>
            <person name="Bobe J."/>
            <person name="Guiguen Y."/>
        </authorList>
    </citation>
    <scope>NUCLEOTIDE SEQUENCE</scope>
    <source>
        <strain evidence="2">M-15738</strain>
        <tissue evidence="2">Blood</tissue>
    </source>
</reference>
<organism evidence="2 3">
    <name type="scientific">Alosa alosa</name>
    <name type="common">allis shad</name>
    <dbReference type="NCBI Taxonomy" id="278164"/>
    <lineage>
        <taxon>Eukaryota</taxon>
        <taxon>Metazoa</taxon>
        <taxon>Chordata</taxon>
        <taxon>Craniata</taxon>
        <taxon>Vertebrata</taxon>
        <taxon>Euteleostomi</taxon>
        <taxon>Actinopterygii</taxon>
        <taxon>Neopterygii</taxon>
        <taxon>Teleostei</taxon>
        <taxon>Clupei</taxon>
        <taxon>Clupeiformes</taxon>
        <taxon>Clupeoidei</taxon>
        <taxon>Clupeidae</taxon>
        <taxon>Alosa</taxon>
    </lineage>
</organism>
<evidence type="ECO:0000313" key="3">
    <source>
        <dbReference type="Proteomes" id="UP000823561"/>
    </source>
</evidence>
<keyword evidence="3" id="KW-1185">Reference proteome</keyword>
<protein>
    <submittedName>
        <fullName evidence="2">Uncharacterized protein</fullName>
    </submittedName>
</protein>
<sequence>MAERMNASGSEEEALTIDMDAVAGPSSGPVTPKNRISKPDQDLANAPARKKPKPIFTSRYQDPPPNELGGKERWCNIILGYDFNFQLGQLSLYTRSELIGASPPKDPIILRSYDFKTCQGIIGNCLKGKTEGEESISAVWCSVPTNDENVYIRCFCCLKNEAPPSFFTLSRQVGDDEEKA</sequence>
<accession>A0AAV6FCX9</accession>
<dbReference type="EMBL" id="JADWDJ010000351">
    <property type="protein sequence ID" value="KAG5260520.1"/>
    <property type="molecule type" value="Genomic_DNA"/>
</dbReference>
<evidence type="ECO:0000256" key="1">
    <source>
        <dbReference type="SAM" id="MobiDB-lite"/>
    </source>
</evidence>
<feature type="non-terminal residue" evidence="2">
    <location>
        <position position="180"/>
    </location>
</feature>
<feature type="region of interest" description="Disordered" evidence="1">
    <location>
        <begin position="1"/>
        <end position="63"/>
    </location>
</feature>